<dbReference type="EMBL" id="WIXE01001043">
    <property type="protein sequence ID" value="KAK5986057.1"/>
    <property type="molecule type" value="Genomic_DNA"/>
</dbReference>
<organism evidence="1 2">
    <name type="scientific">Trichostrongylus colubriformis</name>
    <name type="common">Black scour worm</name>
    <dbReference type="NCBI Taxonomy" id="6319"/>
    <lineage>
        <taxon>Eukaryota</taxon>
        <taxon>Metazoa</taxon>
        <taxon>Ecdysozoa</taxon>
        <taxon>Nematoda</taxon>
        <taxon>Chromadorea</taxon>
        <taxon>Rhabditida</taxon>
        <taxon>Rhabditina</taxon>
        <taxon>Rhabditomorpha</taxon>
        <taxon>Strongyloidea</taxon>
        <taxon>Trichostrongylidae</taxon>
        <taxon>Trichostrongylus</taxon>
    </lineage>
</organism>
<dbReference type="Proteomes" id="UP001331761">
    <property type="component" value="Unassembled WGS sequence"/>
</dbReference>
<proteinExistence type="predicted"/>
<comment type="caution">
    <text evidence="1">The sequence shown here is derived from an EMBL/GenBank/DDBJ whole genome shotgun (WGS) entry which is preliminary data.</text>
</comment>
<gene>
    <name evidence="1" type="ORF">GCK32_011898</name>
</gene>
<name>A0AAN8IYC2_TRICO</name>
<reference evidence="1 2" key="1">
    <citation type="submission" date="2019-10" db="EMBL/GenBank/DDBJ databases">
        <title>Assembly and Annotation for the nematode Trichostrongylus colubriformis.</title>
        <authorList>
            <person name="Martin J."/>
        </authorList>
    </citation>
    <scope>NUCLEOTIDE SEQUENCE [LARGE SCALE GENOMIC DNA]</scope>
    <source>
        <strain evidence="1">G859</strain>
        <tissue evidence="1">Whole worm</tissue>
    </source>
</reference>
<sequence length="49" mass="5567">FPAFVYLFLNRTIQREALMMLGIRRPSNLLRPLGATTTNAPQRASAYDI</sequence>
<protein>
    <submittedName>
        <fullName evidence="1">Uncharacterized protein</fullName>
    </submittedName>
</protein>
<feature type="non-terminal residue" evidence="1">
    <location>
        <position position="1"/>
    </location>
</feature>
<evidence type="ECO:0000313" key="2">
    <source>
        <dbReference type="Proteomes" id="UP001331761"/>
    </source>
</evidence>
<evidence type="ECO:0000313" key="1">
    <source>
        <dbReference type="EMBL" id="KAK5986057.1"/>
    </source>
</evidence>
<dbReference type="AlphaFoldDB" id="A0AAN8IYC2"/>
<accession>A0AAN8IYC2</accession>
<keyword evidence="2" id="KW-1185">Reference proteome</keyword>